<keyword evidence="4" id="KW-1185">Reference proteome</keyword>
<evidence type="ECO:0000256" key="1">
    <source>
        <dbReference type="ARBA" id="ARBA00022737"/>
    </source>
</evidence>
<reference evidence="5" key="3">
    <citation type="submission" date="2025-04" db="UniProtKB">
        <authorList>
            <consortium name="RefSeq"/>
        </authorList>
    </citation>
    <scope>IDENTIFICATION</scope>
    <source>
        <strain evidence="5">CBS 304.34</strain>
    </source>
</reference>
<accession>A0A6A6Y2L6</accession>
<dbReference type="AlphaFoldDB" id="A0A6A6Y2L6"/>
<evidence type="ECO:0000313" key="3">
    <source>
        <dbReference type="EMBL" id="KAF2802763.1"/>
    </source>
</evidence>
<dbReference type="InterPro" id="IPR056884">
    <property type="entry name" value="NPHP3-like_N"/>
</dbReference>
<dbReference type="EMBL" id="MU003721">
    <property type="protein sequence ID" value="KAF2802763.1"/>
    <property type="molecule type" value="Genomic_DNA"/>
</dbReference>
<feature type="non-terminal residue" evidence="3">
    <location>
        <position position="607"/>
    </location>
</feature>
<dbReference type="OrthoDB" id="194358at2759"/>
<dbReference type="PANTHER" id="PTHR10039">
    <property type="entry name" value="AMELOGENIN"/>
    <property type="match status" value="1"/>
</dbReference>
<sequence length="607" mass="69865">MCRFHSSGDVEYDKVASAINRILDATKSRQFDEHAKPNGDQQQRLLDYLKFDQMESRHMTIRTAHAKTCKWLLNKHEYEEWLDDTKLSSHHGFLWIKGKPATGKSTLMKFAHSTFKKRKENNIIISFFFNARGHHLEKSAIGMYRSLLFQLLDPRQNLPHLVDVLAPNVPEKLNKWDVDALKNLFGHAVKSLGRRRLTCFIDALDECNEDQVREMVAFFERLGQFAVSSETVFHVCFSSRHYPHVTIEKGVHLVLEGQEGHQQDIASYLHSELKAGKSKLVTQIKEEILERASGIFLWVVLVVQMLNKEFDRGRIHALRRRLDEIPNGLDELFQDILTRDGQNLEDLVLCLQWILFAKRPLKTQELYFAVLSGASPDDLQMTAWDPEEITKQDMERFILSSSKGLAETTKSNHQTVQFIHESVRDFLLKGNGLDRLQPRLGDNFVGLSNERLKHCCQAYMEIDFSGYLPVDTELPIASTKEAKELRQLASEKFPFLEYAVHNVLCHADTASQYEISQSGFLQSFPRKEWIHLDNVLENFEIRRHTSACSLLYILAERNLLSLIAGELERTPYSDDAAERYCSPLHVALAQKNENVIRALLAQNTDTA</sequence>
<proteinExistence type="predicted"/>
<reference evidence="5" key="2">
    <citation type="submission" date="2020-04" db="EMBL/GenBank/DDBJ databases">
        <authorList>
            <consortium name="NCBI Genome Project"/>
        </authorList>
    </citation>
    <scope>NUCLEOTIDE SEQUENCE</scope>
    <source>
        <strain evidence="5">CBS 304.34</strain>
    </source>
</reference>
<reference evidence="3 5" key="1">
    <citation type="journal article" date="2020" name="Stud. Mycol.">
        <title>101 Dothideomycetes genomes: a test case for predicting lifestyles and emergence of pathogens.</title>
        <authorList>
            <person name="Haridas S."/>
            <person name="Albert R."/>
            <person name="Binder M."/>
            <person name="Bloem J."/>
            <person name="Labutti K."/>
            <person name="Salamov A."/>
            <person name="Andreopoulos B."/>
            <person name="Baker S."/>
            <person name="Barry K."/>
            <person name="Bills G."/>
            <person name="Bluhm B."/>
            <person name="Cannon C."/>
            <person name="Castanera R."/>
            <person name="Culley D."/>
            <person name="Daum C."/>
            <person name="Ezra D."/>
            <person name="Gonzalez J."/>
            <person name="Henrissat B."/>
            <person name="Kuo A."/>
            <person name="Liang C."/>
            <person name="Lipzen A."/>
            <person name="Lutzoni F."/>
            <person name="Magnuson J."/>
            <person name="Mondo S."/>
            <person name="Nolan M."/>
            <person name="Ohm R."/>
            <person name="Pangilinan J."/>
            <person name="Park H.-J."/>
            <person name="Ramirez L."/>
            <person name="Alfaro M."/>
            <person name="Sun H."/>
            <person name="Tritt A."/>
            <person name="Yoshinaga Y."/>
            <person name="Zwiers L.-H."/>
            <person name="Turgeon B."/>
            <person name="Goodwin S."/>
            <person name="Spatafora J."/>
            <person name="Crous P."/>
            <person name="Grigoriev I."/>
        </authorList>
    </citation>
    <scope>NUCLEOTIDE SEQUENCE</scope>
    <source>
        <strain evidence="3 5">CBS 304.34</strain>
    </source>
</reference>
<dbReference type="SUPFAM" id="SSF52540">
    <property type="entry name" value="P-loop containing nucleoside triphosphate hydrolases"/>
    <property type="match status" value="1"/>
</dbReference>
<dbReference type="PANTHER" id="PTHR10039:SF5">
    <property type="entry name" value="NACHT DOMAIN-CONTAINING PROTEIN"/>
    <property type="match status" value="1"/>
</dbReference>
<dbReference type="RefSeq" id="XP_033569727.1">
    <property type="nucleotide sequence ID" value="XM_033718388.1"/>
</dbReference>
<dbReference type="GeneID" id="54459281"/>
<dbReference type="InterPro" id="IPR027417">
    <property type="entry name" value="P-loop_NTPase"/>
</dbReference>
<gene>
    <name evidence="3 5" type="ORF">BDZ99DRAFT_454463</name>
</gene>
<dbReference type="Gene3D" id="3.40.50.300">
    <property type="entry name" value="P-loop containing nucleotide triphosphate hydrolases"/>
    <property type="match status" value="1"/>
</dbReference>
<evidence type="ECO:0000259" key="2">
    <source>
        <dbReference type="Pfam" id="PF24883"/>
    </source>
</evidence>
<dbReference type="Proteomes" id="UP000504636">
    <property type="component" value="Unplaced"/>
</dbReference>
<name>A0A6A6Y2L6_9PEZI</name>
<keyword evidence="1" id="KW-0677">Repeat</keyword>
<feature type="domain" description="Nephrocystin 3-like N-terminal" evidence="2">
    <location>
        <begin position="68"/>
        <end position="240"/>
    </location>
</feature>
<protein>
    <recommendedName>
        <fullName evidence="2">Nephrocystin 3-like N-terminal domain-containing protein</fullName>
    </recommendedName>
</protein>
<evidence type="ECO:0000313" key="5">
    <source>
        <dbReference type="RefSeq" id="XP_033569727.1"/>
    </source>
</evidence>
<evidence type="ECO:0000313" key="4">
    <source>
        <dbReference type="Proteomes" id="UP000504636"/>
    </source>
</evidence>
<dbReference type="Pfam" id="PF24883">
    <property type="entry name" value="NPHP3_N"/>
    <property type="match status" value="1"/>
</dbReference>
<organism evidence="3">
    <name type="scientific">Mytilinidion resinicola</name>
    <dbReference type="NCBI Taxonomy" id="574789"/>
    <lineage>
        <taxon>Eukaryota</taxon>
        <taxon>Fungi</taxon>
        <taxon>Dikarya</taxon>
        <taxon>Ascomycota</taxon>
        <taxon>Pezizomycotina</taxon>
        <taxon>Dothideomycetes</taxon>
        <taxon>Pleosporomycetidae</taxon>
        <taxon>Mytilinidiales</taxon>
        <taxon>Mytilinidiaceae</taxon>
        <taxon>Mytilinidion</taxon>
    </lineage>
</organism>